<feature type="chain" id="PRO_5046317443" description="Spore coat protein U domain-containing protein" evidence="1">
    <location>
        <begin position="27"/>
        <end position="141"/>
    </location>
</feature>
<evidence type="ECO:0000313" key="2">
    <source>
        <dbReference type="EMBL" id="MEN3746407.1"/>
    </source>
</evidence>
<accession>A0ABV0B5B9</accession>
<dbReference type="RefSeq" id="WP_346245409.1">
    <property type="nucleotide sequence ID" value="NZ_JBDIZK010000002.1"/>
</dbReference>
<keyword evidence="1" id="KW-0732">Signal</keyword>
<evidence type="ECO:0000256" key="1">
    <source>
        <dbReference type="SAM" id="SignalP"/>
    </source>
</evidence>
<protein>
    <recommendedName>
        <fullName evidence="4">Spore coat protein U domain-containing protein</fullName>
    </recommendedName>
</protein>
<dbReference type="EMBL" id="JBDIZK010000002">
    <property type="protein sequence ID" value="MEN3746407.1"/>
    <property type="molecule type" value="Genomic_DNA"/>
</dbReference>
<dbReference type="Proteomes" id="UP001427805">
    <property type="component" value="Unassembled WGS sequence"/>
</dbReference>
<comment type="caution">
    <text evidence="2">The sequence shown here is derived from an EMBL/GenBank/DDBJ whole genome shotgun (WGS) entry which is preliminary data.</text>
</comment>
<proteinExistence type="predicted"/>
<organism evidence="2 3">
    <name type="scientific">Sphingomonas rustica</name>
    <dbReference type="NCBI Taxonomy" id="3103142"/>
    <lineage>
        <taxon>Bacteria</taxon>
        <taxon>Pseudomonadati</taxon>
        <taxon>Pseudomonadota</taxon>
        <taxon>Alphaproteobacteria</taxon>
        <taxon>Sphingomonadales</taxon>
        <taxon>Sphingomonadaceae</taxon>
        <taxon>Sphingomonas</taxon>
    </lineage>
</organism>
<evidence type="ECO:0008006" key="4">
    <source>
        <dbReference type="Google" id="ProtNLM"/>
    </source>
</evidence>
<sequence length="141" mass="14226">MNRLAKVALTLSALAGSACIGTAAMAQTAPNGTLTGVVVATKGITVTCDLTITANSSTNTGTIALTPGDTNCAALQFNSQPYTTSYVGGVFTFHNVDVTTITIGDCYGDISGTWDGSTLTISSFLPAKTAGPPCTVEGYAF</sequence>
<dbReference type="PROSITE" id="PS51257">
    <property type="entry name" value="PROKAR_LIPOPROTEIN"/>
    <property type="match status" value="1"/>
</dbReference>
<keyword evidence="3" id="KW-1185">Reference proteome</keyword>
<feature type="signal peptide" evidence="1">
    <location>
        <begin position="1"/>
        <end position="26"/>
    </location>
</feature>
<name>A0ABV0B5B9_9SPHN</name>
<gene>
    <name evidence="2" type="ORF">TPR58_04445</name>
</gene>
<evidence type="ECO:0000313" key="3">
    <source>
        <dbReference type="Proteomes" id="UP001427805"/>
    </source>
</evidence>
<reference evidence="2 3" key="1">
    <citation type="submission" date="2024-05" db="EMBL/GenBank/DDBJ databases">
        <title>Sphingomonas sp. HF-S3 16S ribosomal RNA gene Genome sequencing and assembly.</title>
        <authorList>
            <person name="Lee H."/>
        </authorList>
    </citation>
    <scope>NUCLEOTIDE SEQUENCE [LARGE SCALE GENOMIC DNA]</scope>
    <source>
        <strain evidence="2 3">HF-S3</strain>
    </source>
</reference>